<dbReference type="SUPFAM" id="SSF89733">
    <property type="entry name" value="L-sulfolactate dehydrogenase-like"/>
    <property type="match status" value="1"/>
</dbReference>
<proteinExistence type="inferred from homology"/>
<reference evidence="2" key="1">
    <citation type="journal article" date="2014" name="Front. Microbiol.">
        <title>High frequency of phylogenetically diverse reductive dehalogenase-homologous genes in deep subseafloor sedimentary metagenomes.</title>
        <authorList>
            <person name="Kawai M."/>
            <person name="Futagami T."/>
            <person name="Toyoda A."/>
            <person name="Takaki Y."/>
            <person name="Nishi S."/>
            <person name="Hori S."/>
            <person name="Arai W."/>
            <person name="Tsubouchi T."/>
            <person name="Morono Y."/>
            <person name="Uchiyama I."/>
            <person name="Ito T."/>
            <person name="Fujiyama A."/>
            <person name="Inagaki F."/>
            <person name="Takami H."/>
        </authorList>
    </citation>
    <scope>NUCLEOTIDE SEQUENCE</scope>
    <source>
        <strain evidence="2">Expedition CK06-06</strain>
    </source>
</reference>
<dbReference type="InterPro" id="IPR036111">
    <property type="entry name" value="Mal/L-sulfo/L-lacto_DH-like_sf"/>
</dbReference>
<dbReference type="Pfam" id="PF02615">
    <property type="entry name" value="Ldh_2"/>
    <property type="match status" value="1"/>
</dbReference>
<evidence type="ECO:0000256" key="1">
    <source>
        <dbReference type="ARBA" id="ARBA00006056"/>
    </source>
</evidence>
<protein>
    <recommendedName>
        <fullName evidence="3">Malate dehydrogenase</fullName>
    </recommendedName>
</protein>
<evidence type="ECO:0008006" key="3">
    <source>
        <dbReference type="Google" id="ProtNLM"/>
    </source>
</evidence>
<sequence length="65" mass="7166">MSGLSVDAKKLINFSTKALQKLGMPEEDAQITARLLVATDLRGVDSHGVAHLKMFYARRIRLGII</sequence>
<accession>X1NPP3</accession>
<evidence type="ECO:0000313" key="2">
    <source>
        <dbReference type="EMBL" id="GAI28780.1"/>
    </source>
</evidence>
<dbReference type="PANTHER" id="PTHR11091">
    <property type="entry name" value="OXIDOREDUCTASE-RELATED"/>
    <property type="match status" value="1"/>
</dbReference>
<dbReference type="PANTHER" id="PTHR11091:SF0">
    <property type="entry name" value="MALATE DEHYDROGENASE"/>
    <property type="match status" value="1"/>
</dbReference>
<dbReference type="EMBL" id="BARV01016591">
    <property type="protein sequence ID" value="GAI28780.1"/>
    <property type="molecule type" value="Genomic_DNA"/>
</dbReference>
<name>X1NPP3_9ZZZZ</name>
<dbReference type="Gene3D" id="1.10.1530.10">
    <property type="match status" value="1"/>
</dbReference>
<dbReference type="GO" id="GO:0016491">
    <property type="term" value="F:oxidoreductase activity"/>
    <property type="evidence" value="ECO:0007669"/>
    <property type="project" value="InterPro"/>
</dbReference>
<organism evidence="2">
    <name type="scientific">marine sediment metagenome</name>
    <dbReference type="NCBI Taxonomy" id="412755"/>
    <lineage>
        <taxon>unclassified sequences</taxon>
        <taxon>metagenomes</taxon>
        <taxon>ecological metagenomes</taxon>
    </lineage>
</organism>
<dbReference type="InterPro" id="IPR003767">
    <property type="entry name" value="Malate/L-lactate_DH-like"/>
</dbReference>
<gene>
    <name evidence="2" type="ORF">S06H3_28432</name>
</gene>
<dbReference type="AlphaFoldDB" id="X1NPP3"/>
<feature type="non-terminal residue" evidence="2">
    <location>
        <position position="65"/>
    </location>
</feature>
<comment type="similarity">
    <text evidence="1">Belongs to the LDH2/MDH2 oxidoreductase family.</text>
</comment>
<comment type="caution">
    <text evidence="2">The sequence shown here is derived from an EMBL/GenBank/DDBJ whole genome shotgun (WGS) entry which is preliminary data.</text>
</comment>
<dbReference type="InterPro" id="IPR043144">
    <property type="entry name" value="Mal/L-sulf/L-lact_DH-like_ah"/>
</dbReference>